<evidence type="ECO:0000313" key="1">
    <source>
        <dbReference type="EMBL" id="ACM04603.1"/>
    </source>
</evidence>
<proteinExistence type="predicted"/>
<dbReference type="AlphaFoldDB" id="B9L0F7"/>
<gene>
    <name evidence="1" type="ordered locus">trd_1650</name>
</gene>
<reference evidence="1 2" key="1">
    <citation type="journal article" date="2009" name="PLoS ONE">
        <title>Complete genome sequence of the aerobic CO-oxidizing thermophile Thermomicrobium roseum.</title>
        <authorList>
            <person name="Wu D."/>
            <person name="Raymond J."/>
            <person name="Wu M."/>
            <person name="Chatterji S."/>
            <person name="Ren Q."/>
            <person name="Graham J.E."/>
            <person name="Bryant D.A."/>
            <person name="Robb F."/>
            <person name="Colman A."/>
            <person name="Tallon L.J."/>
            <person name="Badger J.H."/>
            <person name="Madupu R."/>
            <person name="Ward N.L."/>
            <person name="Eisen J.A."/>
        </authorList>
    </citation>
    <scope>NUCLEOTIDE SEQUENCE [LARGE SCALE GENOMIC DNA]</scope>
    <source>
        <strain evidence="2">ATCC 27502 / DSM 5159 / P-2</strain>
    </source>
</reference>
<dbReference type="HOGENOM" id="CLU_3104907_0_0_0"/>
<keyword evidence="2" id="KW-1185">Reference proteome</keyword>
<dbReference type="Proteomes" id="UP000000447">
    <property type="component" value="Chromosome"/>
</dbReference>
<name>B9L0F7_THERP</name>
<dbReference type="EMBL" id="CP001275">
    <property type="protein sequence ID" value="ACM04603.1"/>
    <property type="molecule type" value="Genomic_DNA"/>
</dbReference>
<protein>
    <submittedName>
        <fullName evidence="1">Uncharacterized protein</fullName>
    </submittedName>
</protein>
<sequence length="51" mass="5400">MPPTIRLVTESGTRAAGAHGACRRTGASLAFVTRALRRVGRHPLSVRSTTV</sequence>
<accession>B9L0F7</accession>
<evidence type="ECO:0000313" key="2">
    <source>
        <dbReference type="Proteomes" id="UP000000447"/>
    </source>
</evidence>
<organism evidence="1 2">
    <name type="scientific">Thermomicrobium roseum (strain ATCC 27502 / DSM 5159 / P-2)</name>
    <dbReference type="NCBI Taxonomy" id="309801"/>
    <lineage>
        <taxon>Bacteria</taxon>
        <taxon>Pseudomonadati</taxon>
        <taxon>Thermomicrobiota</taxon>
        <taxon>Thermomicrobia</taxon>
        <taxon>Thermomicrobiales</taxon>
        <taxon>Thermomicrobiaceae</taxon>
        <taxon>Thermomicrobium</taxon>
    </lineage>
</organism>
<dbReference type="KEGG" id="tro:trd_1650"/>